<accession>A0A1Q8YGE8</accession>
<proteinExistence type="predicted"/>
<evidence type="ECO:0000256" key="1">
    <source>
        <dbReference type="SAM" id="Phobius"/>
    </source>
</evidence>
<comment type="caution">
    <text evidence="2">The sequence shown here is derived from an EMBL/GenBank/DDBJ whole genome shotgun (WGS) entry which is preliminary data.</text>
</comment>
<keyword evidence="1" id="KW-0472">Membrane</keyword>
<organism evidence="2 3">
    <name type="scientific">Rhodoferax antarcticus ANT.BR</name>
    <dbReference type="NCBI Taxonomy" id="1111071"/>
    <lineage>
        <taxon>Bacteria</taxon>
        <taxon>Pseudomonadati</taxon>
        <taxon>Pseudomonadota</taxon>
        <taxon>Betaproteobacteria</taxon>
        <taxon>Burkholderiales</taxon>
        <taxon>Comamonadaceae</taxon>
        <taxon>Rhodoferax</taxon>
    </lineage>
</organism>
<feature type="transmembrane region" description="Helical" evidence="1">
    <location>
        <begin position="12"/>
        <end position="30"/>
    </location>
</feature>
<dbReference type="AlphaFoldDB" id="A0A1Q8YGE8"/>
<sequence>MPGLVIWGSFSSNYLEMIFCLIRVIGFILLKTWPFLSGRF</sequence>
<dbReference type="EMBL" id="MSYM01000011">
    <property type="protein sequence ID" value="OLP07065.1"/>
    <property type="molecule type" value="Genomic_DNA"/>
</dbReference>
<name>A0A1Q8YGE8_9BURK</name>
<evidence type="ECO:0000313" key="2">
    <source>
        <dbReference type="EMBL" id="OLP07065.1"/>
    </source>
</evidence>
<keyword evidence="1" id="KW-0812">Transmembrane</keyword>
<gene>
    <name evidence="2" type="ORF">BLL52_1816</name>
</gene>
<protein>
    <submittedName>
        <fullName evidence="2">Putative membrane protein</fullName>
    </submittedName>
</protein>
<dbReference type="Proteomes" id="UP000185911">
    <property type="component" value="Unassembled WGS sequence"/>
</dbReference>
<evidence type="ECO:0000313" key="3">
    <source>
        <dbReference type="Proteomes" id="UP000185911"/>
    </source>
</evidence>
<reference evidence="2 3" key="1">
    <citation type="submission" date="2017-01" db="EMBL/GenBank/DDBJ databases">
        <title>Genome sequence of Rhodoferax antarcticus ANT.BR, a psychrophilic purple nonsulfur bacterium from an Antarctic microbial mat.</title>
        <authorList>
            <person name="Baker J."/>
            <person name="Riester C."/>
            <person name="Skinner B."/>
            <person name="Newell A."/>
            <person name="Swingley W."/>
            <person name="Madigan M."/>
            <person name="Jung D."/>
            <person name="Asao M."/>
            <person name="Chen M."/>
            <person name="Loughlin P."/>
            <person name="Pan H."/>
            <person name="Lin S."/>
            <person name="Li N."/>
            <person name="Shaw J."/>
            <person name="Prado M."/>
            <person name="Sherman C."/>
            <person name="Li X."/>
            <person name="Tang J."/>
            <person name="Blankenship R."/>
            <person name="Zhao T."/>
            <person name="Touchman J."/>
            <person name="Sattley M."/>
        </authorList>
    </citation>
    <scope>NUCLEOTIDE SEQUENCE [LARGE SCALE GENOMIC DNA]</scope>
    <source>
        <strain evidence="2 3">ANT.BR</strain>
    </source>
</reference>
<keyword evidence="3" id="KW-1185">Reference proteome</keyword>
<keyword evidence="1" id="KW-1133">Transmembrane helix</keyword>